<keyword evidence="4" id="KW-1185">Reference proteome</keyword>
<dbReference type="EC" id="2.1.1.72" evidence="3"/>
<accession>A0ABW8QK61</accession>
<evidence type="ECO:0000256" key="2">
    <source>
        <dbReference type="ARBA" id="ARBA00022679"/>
    </source>
</evidence>
<comment type="caution">
    <text evidence="3">The sequence shown here is derived from an EMBL/GenBank/DDBJ whole genome shotgun (WGS) entry which is preliminary data.</text>
</comment>
<dbReference type="Pfam" id="PF05869">
    <property type="entry name" value="Dam"/>
    <property type="match status" value="1"/>
</dbReference>
<dbReference type="RefSeq" id="WP_406550640.1">
    <property type="nucleotide sequence ID" value="NZ_JBJHGH010000001.1"/>
</dbReference>
<sequence length="181" mass="20237">MKSDYLGVSHTPPEHKDRWQTPIEIFSALDVEFGFYLDAAADKNNALCARYLTEQDNALAVDWESYGAIWCNPPYSAIKPWVEKATQQCRVQNQPIVMLIPADTSVSWFSLALKSVDEVRLITDGRISFINAGSGKQVNGNNKGSMLLIWRPFIKPRCQFTTVSRDELISIGAVALREVAA</sequence>
<name>A0ABW8QK61_9GAMM</name>
<evidence type="ECO:0000313" key="3">
    <source>
        <dbReference type="EMBL" id="MFK8975926.1"/>
    </source>
</evidence>
<keyword evidence="2 3" id="KW-0808">Transferase</keyword>
<dbReference type="EMBL" id="JBJHGH010000001">
    <property type="protein sequence ID" value="MFK8975926.1"/>
    <property type="molecule type" value="Genomic_DNA"/>
</dbReference>
<gene>
    <name evidence="3" type="ORF">ACJBEI_11920</name>
</gene>
<organism evidence="3 4">
    <name type="scientific">Serratia sarumanii</name>
    <dbReference type="NCBI Taxonomy" id="3020826"/>
    <lineage>
        <taxon>Bacteria</taxon>
        <taxon>Pseudomonadati</taxon>
        <taxon>Pseudomonadota</taxon>
        <taxon>Gammaproteobacteria</taxon>
        <taxon>Enterobacterales</taxon>
        <taxon>Yersiniaceae</taxon>
        <taxon>Serratia</taxon>
    </lineage>
</organism>
<dbReference type="InterPro" id="IPR002052">
    <property type="entry name" value="DNA_methylase_N6_adenine_CS"/>
</dbReference>
<keyword evidence="1 3" id="KW-0489">Methyltransferase</keyword>
<dbReference type="PROSITE" id="PS00092">
    <property type="entry name" value="N6_MTASE"/>
    <property type="match status" value="1"/>
</dbReference>
<dbReference type="InterPro" id="IPR008593">
    <property type="entry name" value="Dam_MeTrfase"/>
</dbReference>
<dbReference type="GO" id="GO:0009007">
    <property type="term" value="F:site-specific DNA-methyltransferase (adenine-specific) activity"/>
    <property type="evidence" value="ECO:0007669"/>
    <property type="project" value="UniProtKB-EC"/>
</dbReference>
<evidence type="ECO:0000256" key="1">
    <source>
        <dbReference type="ARBA" id="ARBA00022603"/>
    </source>
</evidence>
<dbReference type="Proteomes" id="UP001622968">
    <property type="component" value="Unassembled WGS sequence"/>
</dbReference>
<protein>
    <submittedName>
        <fullName evidence="3">Phage N-6-adenine-methyltransferase</fullName>
        <ecNumber evidence="3">2.1.1.72</ecNumber>
    </submittedName>
</protein>
<proteinExistence type="predicted"/>
<reference evidence="3 4" key="1">
    <citation type="submission" date="2024-11" db="EMBL/GenBank/DDBJ databases">
        <title>Draft genomes of five putative biosurfactant-producing Serratia sp. isolates from Laguna de Bay, Philippines.</title>
        <authorList>
            <person name="Lantican N."/>
            <person name="Barredo G.A."/>
            <person name="Rosana A."/>
            <person name="Siababa A.C."/>
            <person name="Montecillo A."/>
        </authorList>
    </citation>
    <scope>NUCLEOTIDE SEQUENCE [LARGE SCALE GENOMIC DNA]</scope>
    <source>
        <strain evidence="3 4">WS11a</strain>
    </source>
</reference>
<evidence type="ECO:0000313" key="4">
    <source>
        <dbReference type="Proteomes" id="UP001622968"/>
    </source>
</evidence>
<dbReference type="GO" id="GO:0032259">
    <property type="term" value="P:methylation"/>
    <property type="evidence" value="ECO:0007669"/>
    <property type="project" value="UniProtKB-KW"/>
</dbReference>
<dbReference type="NCBIfam" id="TIGR01712">
    <property type="entry name" value="phage_N6A_met"/>
    <property type="match status" value="1"/>
</dbReference>